<gene>
    <name evidence="4" type="ORF">CJO09_01835</name>
    <name evidence="5" type="ORF">CJP73_09280</name>
</gene>
<evidence type="ECO:0000313" key="7">
    <source>
        <dbReference type="Proteomes" id="UP000266483"/>
    </source>
</evidence>
<evidence type="ECO:0000313" key="5">
    <source>
        <dbReference type="EMBL" id="RIY40968.1"/>
    </source>
</evidence>
<dbReference type="GO" id="GO:0016853">
    <property type="term" value="F:isomerase activity"/>
    <property type="evidence" value="ECO:0007669"/>
    <property type="project" value="UniProtKB-KW"/>
</dbReference>
<evidence type="ECO:0000256" key="1">
    <source>
        <dbReference type="ARBA" id="ARBA00006723"/>
    </source>
</evidence>
<protein>
    <submittedName>
        <fullName evidence="5">Tautomerase</fullName>
    </submittedName>
</protein>
<dbReference type="PANTHER" id="PTHR35530:SF1">
    <property type="entry name" value="2-HYDROXYMUCONATE TAUTOMERASE"/>
    <property type="match status" value="1"/>
</dbReference>
<keyword evidence="2" id="KW-0413">Isomerase</keyword>
<comment type="caution">
    <text evidence="5">The sequence shown here is derived from an EMBL/GenBank/DDBJ whole genome shotgun (WGS) entry which is preliminary data.</text>
</comment>
<evidence type="ECO:0000313" key="6">
    <source>
        <dbReference type="Proteomes" id="UP000266206"/>
    </source>
</evidence>
<dbReference type="AlphaFoldDB" id="A0A3A1YUV8"/>
<evidence type="ECO:0000313" key="4">
    <source>
        <dbReference type="EMBL" id="RII84002.1"/>
    </source>
</evidence>
<reference evidence="6 7" key="1">
    <citation type="submission" date="2017-08" db="EMBL/GenBank/DDBJ databases">
        <title>Pusillimonas indicus sp. nov., a member of the family Alcaligenaceae isolated from surface seawater.</title>
        <authorList>
            <person name="Li J."/>
        </authorList>
    </citation>
    <scope>NUCLEOTIDE SEQUENCE [LARGE SCALE GENOMIC DNA]</scope>
    <source>
        <strain evidence="4 7">17-4A</strain>
        <strain evidence="5 6">L52-1-41</strain>
    </source>
</reference>
<dbReference type="Proteomes" id="UP000266206">
    <property type="component" value="Unassembled WGS sequence"/>
</dbReference>
<organism evidence="5 6">
    <name type="scientific">Neopusillimonas maritima</name>
    <dbReference type="NCBI Taxonomy" id="2026239"/>
    <lineage>
        <taxon>Bacteria</taxon>
        <taxon>Pseudomonadati</taxon>
        <taxon>Pseudomonadota</taxon>
        <taxon>Betaproteobacteria</taxon>
        <taxon>Burkholderiales</taxon>
        <taxon>Alcaligenaceae</taxon>
        <taxon>Neopusillimonas</taxon>
    </lineage>
</organism>
<dbReference type="EMBL" id="NQYH01000006">
    <property type="protein sequence ID" value="RIY40968.1"/>
    <property type="molecule type" value="Genomic_DNA"/>
</dbReference>
<dbReference type="Gene3D" id="3.30.429.10">
    <property type="entry name" value="Macrophage Migration Inhibitory Factor"/>
    <property type="match status" value="2"/>
</dbReference>
<dbReference type="InterPro" id="IPR004370">
    <property type="entry name" value="4-OT-like_dom"/>
</dbReference>
<keyword evidence="7" id="KW-1185">Reference proteome</keyword>
<dbReference type="SUPFAM" id="SSF55331">
    <property type="entry name" value="Tautomerase/MIF"/>
    <property type="match status" value="1"/>
</dbReference>
<dbReference type="RefSeq" id="WP_114419698.1">
    <property type="nucleotide sequence ID" value="NZ_CP170494.1"/>
</dbReference>
<name>A0A3A1YUV8_9BURK</name>
<proteinExistence type="inferred from homology"/>
<accession>A0A3A1YUV8</accession>
<evidence type="ECO:0000259" key="3">
    <source>
        <dbReference type="Pfam" id="PF01361"/>
    </source>
</evidence>
<dbReference type="PANTHER" id="PTHR35530">
    <property type="entry name" value="TAUTOMERASE-RELATED"/>
    <property type="match status" value="1"/>
</dbReference>
<feature type="domain" description="4-oxalocrotonate tautomerase-like" evidence="3">
    <location>
        <begin position="2"/>
        <end position="55"/>
    </location>
</feature>
<comment type="similarity">
    <text evidence="1">Belongs to the 4-oxalocrotonate tautomerase family.</text>
</comment>
<dbReference type="Proteomes" id="UP000266483">
    <property type="component" value="Unassembled WGS sequence"/>
</dbReference>
<dbReference type="EMBL" id="NQOU01000001">
    <property type="protein sequence ID" value="RII84002.1"/>
    <property type="molecule type" value="Genomic_DNA"/>
</dbReference>
<evidence type="ECO:0000256" key="2">
    <source>
        <dbReference type="ARBA" id="ARBA00023235"/>
    </source>
</evidence>
<dbReference type="InterPro" id="IPR014347">
    <property type="entry name" value="Tautomerase/MIF_sf"/>
</dbReference>
<sequence length="124" mass="13518">MPYVTITTTSGLNNVQKKQLIEKSSDAIVQVLGSALPSVRVMLHELPEGHYLDGGQWDAPGIIFHVDMIEGRTEEQKAELLAAFGKLANEVTGYSQDQIHGILHDILKTNIRVKGGLTAKQAGR</sequence>
<dbReference type="Pfam" id="PF01361">
    <property type="entry name" value="Tautomerase"/>
    <property type="match status" value="2"/>
</dbReference>
<dbReference type="OrthoDB" id="8527422at2"/>
<feature type="domain" description="4-oxalocrotonate tautomerase-like" evidence="3">
    <location>
        <begin position="65"/>
        <end position="115"/>
    </location>
</feature>